<dbReference type="GO" id="GO:0050830">
    <property type="term" value="P:defense response to Gram-positive bacterium"/>
    <property type="evidence" value="ECO:0007669"/>
    <property type="project" value="TreeGrafter"/>
</dbReference>
<dbReference type="AlphaFoldDB" id="A0A3B4CG92"/>
<dbReference type="Gene3D" id="2.10.50.10">
    <property type="entry name" value="Tumor Necrosis Factor Receptor, subunit A, domain 2"/>
    <property type="match status" value="3"/>
</dbReference>
<dbReference type="Ensembl" id="ENSPNAT00000015836.2">
    <property type="protein sequence ID" value="ENSPNAP00000009474.2"/>
    <property type="gene ID" value="ENSPNAG00000014953.2"/>
</dbReference>
<dbReference type="STRING" id="42514.ENSPNAP00000009474"/>
<dbReference type="InterPro" id="IPR001368">
    <property type="entry name" value="TNFR/NGFR_Cys_rich_reg"/>
</dbReference>
<feature type="domain" description="TNFR-Cys" evidence="2">
    <location>
        <begin position="46"/>
        <end position="88"/>
    </location>
</feature>
<dbReference type="GO" id="GO:0009897">
    <property type="term" value="C:external side of plasma membrane"/>
    <property type="evidence" value="ECO:0007669"/>
    <property type="project" value="TreeGrafter"/>
</dbReference>
<sequence length="152" mass="16727">TTKMIYILNNVWHKQNLSACVSSYVMLLGSHVRKHCTEDSGTSCAPCPASTFTVEQNGLTECMKCTVCDPGQGLRVKTPCTQSSDTVCEPLDGHYCTDEQNNCCVQAVEHKKCRPGQYIKHKGTSSKDTECDECEDGTYSDGSFQTCKPHSK</sequence>
<reference evidence="3" key="2">
    <citation type="submission" date="2025-08" db="UniProtKB">
        <authorList>
            <consortium name="Ensembl"/>
        </authorList>
    </citation>
    <scope>IDENTIFICATION</scope>
</reference>
<dbReference type="PROSITE" id="PS00652">
    <property type="entry name" value="TNFR_NGFR_1"/>
    <property type="match status" value="1"/>
</dbReference>
<dbReference type="GO" id="GO:0050829">
    <property type="term" value="P:defense response to Gram-negative bacterium"/>
    <property type="evidence" value="ECO:0007669"/>
    <property type="project" value="TreeGrafter"/>
</dbReference>
<evidence type="ECO:0000313" key="4">
    <source>
        <dbReference type="Proteomes" id="UP001501920"/>
    </source>
</evidence>
<feature type="disulfide bond" evidence="1">
    <location>
        <begin position="47"/>
        <end position="62"/>
    </location>
</feature>
<organism evidence="3 4">
    <name type="scientific">Pygocentrus nattereri</name>
    <name type="common">Red-bellied piranha</name>
    <dbReference type="NCBI Taxonomy" id="42514"/>
    <lineage>
        <taxon>Eukaryota</taxon>
        <taxon>Metazoa</taxon>
        <taxon>Chordata</taxon>
        <taxon>Craniata</taxon>
        <taxon>Vertebrata</taxon>
        <taxon>Euteleostomi</taxon>
        <taxon>Actinopterygii</taxon>
        <taxon>Neopterygii</taxon>
        <taxon>Teleostei</taxon>
        <taxon>Ostariophysi</taxon>
        <taxon>Characiformes</taxon>
        <taxon>Characoidei</taxon>
        <taxon>Pygocentrus</taxon>
    </lineage>
</organism>
<feature type="repeat" description="TNFR-Cys" evidence="1">
    <location>
        <begin position="46"/>
        <end position="88"/>
    </location>
</feature>
<evidence type="ECO:0000313" key="3">
    <source>
        <dbReference type="Ensembl" id="ENSPNAP00000009474.2"/>
    </source>
</evidence>
<dbReference type="FunFam" id="2.10.50.10:FF:000065">
    <property type="entry name" value="TNF receptor superfamily member 14"/>
    <property type="match status" value="1"/>
</dbReference>
<dbReference type="FunFam" id="2.10.50.10:FF:000009">
    <property type="entry name" value="Tumor necrosis factor receptor superfamily member 14"/>
    <property type="match status" value="1"/>
</dbReference>
<dbReference type="OMA" id="CISISCC"/>
<proteinExistence type="predicted"/>
<name>A0A3B4CG92_PYGNA</name>
<dbReference type="Pfam" id="PF00020">
    <property type="entry name" value="TNFR_c6"/>
    <property type="match status" value="1"/>
</dbReference>
<gene>
    <name evidence="3" type="primary">CD40</name>
</gene>
<dbReference type="PRINTS" id="PR01965">
    <property type="entry name" value="TNFACTORR14"/>
</dbReference>
<dbReference type="PANTHER" id="PTHR46838:SF1">
    <property type="entry name" value="TUMOR NECROSIS FACTOR RECEPTOR SUPERFAMILY MEMBER 14"/>
    <property type="match status" value="1"/>
</dbReference>
<dbReference type="SMART" id="SM00208">
    <property type="entry name" value="TNFR"/>
    <property type="match status" value="2"/>
</dbReference>
<protein>
    <recommendedName>
        <fullName evidence="2">TNFR-Cys domain-containing protein</fullName>
    </recommendedName>
</protein>
<evidence type="ECO:0000256" key="1">
    <source>
        <dbReference type="PROSITE-ProRule" id="PRU00206"/>
    </source>
</evidence>
<reference evidence="3 4" key="1">
    <citation type="submission" date="2020-10" db="EMBL/GenBank/DDBJ databases">
        <title>Pygocentrus nattereri (red-bellied piranha) genome, fPygNat1, primary haplotype.</title>
        <authorList>
            <person name="Myers G."/>
            <person name="Meyer A."/>
            <person name="Karagic N."/>
            <person name="Pippel M."/>
            <person name="Winkler S."/>
            <person name="Tracey A."/>
            <person name="Wood J."/>
            <person name="Formenti G."/>
            <person name="Howe K."/>
            <person name="Fedrigo O."/>
            <person name="Jarvis E.D."/>
        </authorList>
    </citation>
    <scope>NUCLEOTIDE SEQUENCE [LARGE SCALE GENOMIC DNA]</scope>
</reference>
<dbReference type="InterPro" id="IPR022332">
    <property type="entry name" value="TNFR_14"/>
</dbReference>
<accession>A0A3B4CG92</accession>
<dbReference type="SUPFAM" id="SSF57586">
    <property type="entry name" value="TNF receptor-like"/>
    <property type="match status" value="2"/>
</dbReference>
<dbReference type="Proteomes" id="UP001501920">
    <property type="component" value="Chromosome 28"/>
</dbReference>
<dbReference type="GO" id="GO:0046642">
    <property type="term" value="P:negative regulation of alpha-beta T cell proliferation"/>
    <property type="evidence" value="ECO:0007669"/>
    <property type="project" value="TreeGrafter"/>
</dbReference>
<keyword evidence="4" id="KW-1185">Reference proteome</keyword>
<dbReference type="GO" id="GO:2000406">
    <property type="term" value="P:positive regulation of T cell migration"/>
    <property type="evidence" value="ECO:0007669"/>
    <property type="project" value="TreeGrafter"/>
</dbReference>
<dbReference type="PANTHER" id="PTHR46838">
    <property type="entry name" value="TUMOR NECROSIS FACTOR RECEPTOR SUPERFAMILY MEMBER 14"/>
    <property type="match status" value="1"/>
</dbReference>
<comment type="caution">
    <text evidence="1">Lacks conserved residue(s) required for the propagation of feature annotation.</text>
</comment>
<keyword evidence="1" id="KW-1015">Disulfide bond</keyword>
<dbReference type="PROSITE" id="PS50050">
    <property type="entry name" value="TNFR_NGFR_2"/>
    <property type="match status" value="1"/>
</dbReference>
<evidence type="ECO:0000259" key="2">
    <source>
        <dbReference type="PROSITE" id="PS50050"/>
    </source>
</evidence>
<dbReference type="GeneTree" id="ENSGT00950000183126"/>
<reference evidence="3" key="3">
    <citation type="submission" date="2025-09" db="UniProtKB">
        <authorList>
            <consortium name="Ensembl"/>
        </authorList>
    </citation>
    <scope>IDENTIFICATION</scope>
</reference>
<dbReference type="GO" id="GO:0002720">
    <property type="term" value="P:positive regulation of cytokine production involved in immune response"/>
    <property type="evidence" value="ECO:0007669"/>
    <property type="project" value="TreeGrafter"/>
</dbReference>